<reference evidence="5 6" key="1">
    <citation type="submission" date="2013-04" db="EMBL/GenBank/DDBJ databases">
        <title>Oceanococcus atlanticus 22II-S10r2 Genome Sequencing.</title>
        <authorList>
            <person name="Lai Q."/>
            <person name="Li G."/>
            <person name="Shao Z."/>
        </authorList>
    </citation>
    <scope>NUCLEOTIDE SEQUENCE [LARGE SCALE GENOMIC DNA]</scope>
    <source>
        <strain evidence="5 6">22II-S10r2</strain>
    </source>
</reference>
<keyword evidence="3" id="KW-0804">Transcription</keyword>
<dbReference type="SUPFAM" id="SSF46689">
    <property type="entry name" value="Homeodomain-like"/>
    <property type="match status" value="1"/>
</dbReference>
<feature type="domain" description="HTH araC/xylS-type" evidence="4">
    <location>
        <begin position="235"/>
        <end position="332"/>
    </location>
</feature>
<dbReference type="InterPro" id="IPR009057">
    <property type="entry name" value="Homeodomain-like_sf"/>
</dbReference>
<dbReference type="InterPro" id="IPR032687">
    <property type="entry name" value="AraC-type_N"/>
</dbReference>
<dbReference type="RefSeq" id="WP_083563036.1">
    <property type="nucleotide sequence ID" value="NZ_AQQV01000004.1"/>
</dbReference>
<protein>
    <submittedName>
        <fullName evidence="5">AraC family transcriptional regulator</fullName>
    </submittedName>
</protein>
<keyword evidence="6" id="KW-1185">Reference proteome</keyword>
<dbReference type="GO" id="GO:0003700">
    <property type="term" value="F:DNA-binding transcription factor activity"/>
    <property type="evidence" value="ECO:0007669"/>
    <property type="project" value="InterPro"/>
</dbReference>
<evidence type="ECO:0000313" key="5">
    <source>
        <dbReference type="EMBL" id="ORE85441.1"/>
    </source>
</evidence>
<comment type="caution">
    <text evidence="5">The sequence shown here is derived from an EMBL/GenBank/DDBJ whole genome shotgun (WGS) entry which is preliminary data.</text>
</comment>
<keyword evidence="2" id="KW-0238">DNA-binding</keyword>
<accession>A0A1Y1SAR2</accession>
<dbReference type="InterPro" id="IPR020449">
    <property type="entry name" value="Tscrpt_reg_AraC-type_HTH"/>
</dbReference>
<dbReference type="GO" id="GO:0000976">
    <property type="term" value="F:transcription cis-regulatory region binding"/>
    <property type="evidence" value="ECO:0007669"/>
    <property type="project" value="TreeGrafter"/>
</dbReference>
<dbReference type="Pfam" id="PF12833">
    <property type="entry name" value="HTH_18"/>
    <property type="match status" value="1"/>
</dbReference>
<dbReference type="PANTHER" id="PTHR47894">
    <property type="entry name" value="HTH-TYPE TRANSCRIPTIONAL REGULATOR GADX"/>
    <property type="match status" value="1"/>
</dbReference>
<dbReference type="PANTHER" id="PTHR47894:SF4">
    <property type="entry name" value="HTH-TYPE TRANSCRIPTIONAL REGULATOR GADX"/>
    <property type="match status" value="1"/>
</dbReference>
<dbReference type="EMBL" id="AQQV01000004">
    <property type="protein sequence ID" value="ORE85441.1"/>
    <property type="molecule type" value="Genomic_DNA"/>
</dbReference>
<dbReference type="PROSITE" id="PS01124">
    <property type="entry name" value="HTH_ARAC_FAMILY_2"/>
    <property type="match status" value="1"/>
</dbReference>
<dbReference type="InterPro" id="IPR018060">
    <property type="entry name" value="HTH_AraC"/>
</dbReference>
<evidence type="ECO:0000256" key="3">
    <source>
        <dbReference type="ARBA" id="ARBA00023163"/>
    </source>
</evidence>
<dbReference type="OrthoDB" id="9803764at2"/>
<dbReference type="Pfam" id="PF12625">
    <property type="entry name" value="Arabinose_bd"/>
    <property type="match status" value="1"/>
</dbReference>
<sequence length="339" mass="36534">MSESKHAGASTAMTKARSMGPIADVVRRAGGSLERVFKRADVPLRLAYEPERTLLLKDQLRIVDGASRELDDPVLALRLSTQGGLAGLGAFGSAVLSAPTLGDAIAAANRSISTGLQAGTAMTLTLTGPWAHWSYQVTTPVDVGRNSNELLAYGYMLDLLRRYAGPDWTPHYVQSRDASEAQRRVAQALLSCDLVRGELASVVFPAALLARTRPQLGVATWPQVAPIPGEDDIVACITQVVDLAVLEGTATIDWVSRHIGLSARSLQRHLSAHGVAFRSVLNTVIRRRAEQRLAEGGRVTDVAFELGYSDAAHFSRAFRALTGVSPRQFQRNCLSQDAR</sequence>
<organism evidence="5 6">
    <name type="scientific">Oceanococcus atlanticus</name>
    <dbReference type="NCBI Taxonomy" id="1317117"/>
    <lineage>
        <taxon>Bacteria</taxon>
        <taxon>Pseudomonadati</taxon>
        <taxon>Pseudomonadota</taxon>
        <taxon>Gammaproteobacteria</taxon>
        <taxon>Chromatiales</taxon>
        <taxon>Oceanococcaceae</taxon>
        <taxon>Oceanococcus</taxon>
    </lineage>
</organism>
<dbReference type="SMART" id="SM00342">
    <property type="entry name" value="HTH_ARAC"/>
    <property type="match status" value="1"/>
</dbReference>
<keyword evidence="1" id="KW-0805">Transcription regulation</keyword>
<name>A0A1Y1SAR2_9GAMM</name>
<dbReference type="Proteomes" id="UP000192342">
    <property type="component" value="Unassembled WGS sequence"/>
</dbReference>
<dbReference type="AlphaFoldDB" id="A0A1Y1SAR2"/>
<evidence type="ECO:0000256" key="2">
    <source>
        <dbReference type="ARBA" id="ARBA00023125"/>
    </source>
</evidence>
<gene>
    <name evidence="5" type="ORF">ATO7_14503</name>
</gene>
<evidence type="ECO:0000256" key="1">
    <source>
        <dbReference type="ARBA" id="ARBA00023015"/>
    </source>
</evidence>
<dbReference type="GO" id="GO:0005829">
    <property type="term" value="C:cytosol"/>
    <property type="evidence" value="ECO:0007669"/>
    <property type="project" value="TreeGrafter"/>
</dbReference>
<dbReference type="STRING" id="1317117.ATO7_14503"/>
<evidence type="ECO:0000259" key="4">
    <source>
        <dbReference type="PROSITE" id="PS01124"/>
    </source>
</evidence>
<evidence type="ECO:0000313" key="6">
    <source>
        <dbReference type="Proteomes" id="UP000192342"/>
    </source>
</evidence>
<dbReference type="PRINTS" id="PR00032">
    <property type="entry name" value="HTHARAC"/>
</dbReference>
<dbReference type="Gene3D" id="1.10.10.60">
    <property type="entry name" value="Homeodomain-like"/>
    <property type="match status" value="1"/>
</dbReference>
<proteinExistence type="predicted"/>